<dbReference type="EC" id="4.2.1.1" evidence="2"/>
<comment type="catalytic activity">
    <reaction evidence="6">
        <text>hydrogencarbonate + H(+) = CO2 + H2O</text>
        <dbReference type="Rhea" id="RHEA:10748"/>
        <dbReference type="ChEBI" id="CHEBI:15377"/>
        <dbReference type="ChEBI" id="CHEBI:15378"/>
        <dbReference type="ChEBI" id="CHEBI:16526"/>
        <dbReference type="ChEBI" id="CHEBI:17544"/>
        <dbReference type="EC" id="4.2.1.1"/>
    </reaction>
</comment>
<name>A0A7W6J4X6_9HYPH</name>
<comment type="caution">
    <text evidence="9">The sequence shown here is derived from an EMBL/GenBank/DDBJ whole genome shotgun (WGS) entry which is preliminary data.</text>
</comment>
<dbReference type="PANTHER" id="PTHR18952:SF265">
    <property type="entry name" value="CARBONIC ANHYDRASE"/>
    <property type="match status" value="1"/>
</dbReference>
<keyword evidence="5 9" id="KW-0456">Lyase</keyword>
<dbReference type="EMBL" id="JACIEZ010000003">
    <property type="protein sequence ID" value="MBB4064859.1"/>
    <property type="molecule type" value="Genomic_DNA"/>
</dbReference>
<feature type="chain" id="PRO_5030954903" description="carbonic anhydrase" evidence="7">
    <location>
        <begin position="22"/>
        <end position="251"/>
    </location>
</feature>
<evidence type="ECO:0000313" key="9">
    <source>
        <dbReference type="EMBL" id="MBB4064859.1"/>
    </source>
</evidence>
<keyword evidence="3" id="KW-0479">Metal-binding</keyword>
<dbReference type="PROSITE" id="PS51144">
    <property type="entry name" value="ALPHA_CA_2"/>
    <property type="match status" value="1"/>
</dbReference>
<dbReference type="AlphaFoldDB" id="A0A7W6J4X6"/>
<keyword evidence="10" id="KW-1185">Reference proteome</keyword>
<dbReference type="InterPro" id="IPR001148">
    <property type="entry name" value="CA_dom"/>
</dbReference>
<dbReference type="Gene3D" id="3.10.200.10">
    <property type="entry name" value="Alpha carbonic anhydrase"/>
    <property type="match status" value="1"/>
</dbReference>
<dbReference type="Pfam" id="PF00194">
    <property type="entry name" value="Carb_anhydrase"/>
    <property type="match status" value="1"/>
</dbReference>
<dbReference type="SUPFAM" id="SSF51069">
    <property type="entry name" value="Carbonic anhydrase"/>
    <property type="match status" value="1"/>
</dbReference>
<evidence type="ECO:0000256" key="6">
    <source>
        <dbReference type="ARBA" id="ARBA00048348"/>
    </source>
</evidence>
<evidence type="ECO:0000256" key="7">
    <source>
        <dbReference type="SAM" id="SignalP"/>
    </source>
</evidence>
<dbReference type="InterPro" id="IPR036398">
    <property type="entry name" value="CA_dom_sf"/>
</dbReference>
<evidence type="ECO:0000259" key="8">
    <source>
        <dbReference type="PROSITE" id="PS51144"/>
    </source>
</evidence>
<keyword evidence="7" id="KW-0732">Signal</keyword>
<accession>A0A7W6J4X6</accession>
<comment type="similarity">
    <text evidence="1">Belongs to the alpha-carbonic anhydrase family.</text>
</comment>
<dbReference type="SMART" id="SM01057">
    <property type="entry name" value="Carb_anhydrase"/>
    <property type="match status" value="1"/>
</dbReference>
<dbReference type="RefSeq" id="WP_210296923.1">
    <property type="nucleotide sequence ID" value="NZ_JACIEZ010000003.1"/>
</dbReference>
<keyword evidence="4" id="KW-0862">Zinc</keyword>
<dbReference type="InterPro" id="IPR041891">
    <property type="entry name" value="Alpha_CA_prokaryot-like"/>
</dbReference>
<evidence type="ECO:0000256" key="1">
    <source>
        <dbReference type="ARBA" id="ARBA00010718"/>
    </source>
</evidence>
<dbReference type="PANTHER" id="PTHR18952">
    <property type="entry name" value="CARBONIC ANHYDRASE"/>
    <property type="match status" value="1"/>
</dbReference>
<evidence type="ECO:0000313" key="10">
    <source>
        <dbReference type="Proteomes" id="UP000528286"/>
    </source>
</evidence>
<dbReference type="CDD" id="cd03124">
    <property type="entry name" value="alpha_CA_prokaryotic_like"/>
    <property type="match status" value="1"/>
</dbReference>
<evidence type="ECO:0000256" key="2">
    <source>
        <dbReference type="ARBA" id="ARBA00012925"/>
    </source>
</evidence>
<dbReference type="GO" id="GO:0004089">
    <property type="term" value="F:carbonate dehydratase activity"/>
    <property type="evidence" value="ECO:0007669"/>
    <property type="project" value="UniProtKB-EC"/>
</dbReference>
<reference evidence="9 10" key="1">
    <citation type="submission" date="2020-08" db="EMBL/GenBank/DDBJ databases">
        <title>Genomic Encyclopedia of Type Strains, Phase IV (KMG-IV): sequencing the most valuable type-strain genomes for metagenomic binning, comparative biology and taxonomic classification.</title>
        <authorList>
            <person name="Goeker M."/>
        </authorList>
    </citation>
    <scope>NUCLEOTIDE SEQUENCE [LARGE SCALE GENOMIC DNA]</scope>
    <source>
        <strain evidence="9 10">DSM 29853</strain>
    </source>
</reference>
<proteinExistence type="inferred from homology"/>
<dbReference type="GO" id="GO:0008270">
    <property type="term" value="F:zinc ion binding"/>
    <property type="evidence" value="ECO:0007669"/>
    <property type="project" value="InterPro"/>
</dbReference>
<dbReference type="InterPro" id="IPR023561">
    <property type="entry name" value="Carbonic_anhydrase_a-class"/>
</dbReference>
<evidence type="ECO:0000256" key="5">
    <source>
        <dbReference type="ARBA" id="ARBA00023239"/>
    </source>
</evidence>
<gene>
    <name evidence="9" type="ORF">GGR23_002046</name>
</gene>
<feature type="domain" description="Alpha-carbonic anhydrase" evidence="8">
    <location>
        <begin position="27"/>
        <end position="250"/>
    </location>
</feature>
<protein>
    <recommendedName>
        <fullName evidence="2">carbonic anhydrase</fullName>
        <ecNumber evidence="2">4.2.1.1</ecNumber>
    </recommendedName>
</protein>
<evidence type="ECO:0000256" key="4">
    <source>
        <dbReference type="ARBA" id="ARBA00022833"/>
    </source>
</evidence>
<organism evidence="9 10">
    <name type="scientific">Gellertiella hungarica</name>
    <dbReference type="NCBI Taxonomy" id="1572859"/>
    <lineage>
        <taxon>Bacteria</taxon>
        <taxon>Pseudomonadati</taxon>
        <taxon>Pseudomonadota</taxon>
        <taxon>Alphaproteobacteria</taxon>
        <taxon>Hyphomicrobiales</taxon>
        <taxon>Rhizobiaceae</taxon>
        <taxon>Gellertiella</taxon>
    </lineage>
</organism>
<dbReference type="Proteomes" id="UP000528286">
    <property type="component" value="Unassembled WGS sequence"/>
</dbReference>
<feature type="signal peptide" evidence="7">
    <location>
        <begin position="1"/>
        <end position="21"/>
    </location>
</feature>
<sequence>MRPIALLATSMLLLATTASVGKGSGTPHWTYEGEEGPQHWAKLDHSFEACELGQQQSPVDLVTHIKADLPSIKFDYGEIPTEVVNNGHTMQVNVPYGYSMTIEDHTYQLVQFHFHTPSEYQIEGQSFPLELHLVHKDENGTLAVVGVLIKEGGVSPTLEQIFWGGPAEAGKTKRLIDVKTDLKALLPKDRSYYRFMGSLTTPPCSEGVNWFEMKTPIEASMAQIAKFREMFPMNARPIQPLNNRLVVEDVK</sequence>
<evidence type="ECO:0000256" key="3">
    <source>
        <dbReference type="ARBA" id="ARBA00022723"/>
    </source>
</evidence>